<dbReference type="InterPro" id="IPR014729">
    <property type="entry name" value="Rossmann-like_a/b/a_fold"/>
</dbReference>
<reference evidence="10" key="1">
    <citation type="journal article" date="2014" name="Int. J. Syst. Evol. Microbiol.">
        <title>Complete genome sequence of Corynebacterium casei LMG S-19264T (=DSM 44701T), isolated from a smear-ripened cheese.</title>
        <authorList>
            <consortium name="US DOE Joint Genome Institute (JGI-PGF)"/>
            <person name="Walter F."/>
            <person name="Albersmeier A."/>
            <person name="Kalinowski J."/>
            <person name="Ruckert C."/>
        </authorList>
    </citation>
    <scope>NUCLEOTIDE SEQUENCE</scope>
    <source>
        <strain evidence="10">VKM Ac-1321</strain>
    </source>
</reference>
<gene>
    <name evidence="7 10" type="primary">gltX</name>
    <name evidence="10" type="ORF">GCM10017581_052510</name>
</gene>
<dbReference type="CDD" id="cd00808">
    <property type="entry name" value="GluRS_core"/>
    <property type="match status" value="1"/>
</dbReference>
<organism evidence="10 11">
    <name type="scientific">Dactylosporangium matsuzakiense</name>
    <dbReference type="NCBI Taxonomy" id="53360"/>
    <lineage>
        <taxon>Bacteria</taxon>
        <taxon>Bacillati</taxon>
        <taxon>Actinomycetota</taxon>
        <taxon>Actinomycetes</taxon>
        <taxon>Micromonosporales</taxon>
        <taxon>Micromonosporaceae</taxon>
        <taxon>Dactylosporangium</taxon>
    </lineage>
</organism>
<feature type="short sequence motif" description="'HIGH' region" evidence="7">
    <location>
        <begin position="14"/>
        <end position="24"/>
    </location>
</feature>
<dbReference type="InterPro" id="IPR045462">
    <property type="entry name" value="aa-tRNA-synth_I_cd-bd"/>
</dbReference>
<keyword evidence="6 7" id="KW-0030">Aminoacyl-tRNA synthetase</keyword>
<feature type="domain" description="Glutamyl/glutaminyl-tRNA synthetase class Ib catalytic" evidence="8">
    <location>
        <begin position="8"/>
        <end position="323"/>
    </location>
</feature>
<feature type="domain" description="Aminoacyl-tRNA synthetase class I anticodon-binding" evidence="9">
    <location>
        <begin position="337"/>
        <end position="476"/>
    </location>
</feature>
<keyword evidence="7" id="KW-0963">Cytoplasm</keyword>
<evidence type="ECO:0000313" key="10">
    <source>
        <dbReference type="EMBL" id="GLL03505.1"/>
    </source>
</evidence>
<dbReference type="SUPFAM" id="SSF48163">
    <property type="entry name" value="An anticodon-binding domain of class I aminoacyl-tRNA synthetases"/>
    <property type="match status" value="1"/>
</dbReference>
<comment type="subcellular location">
    <subcellularLocation>
        <location evidence="7">Cytoplasm</location>
    </subcellularLocation>
</comment>
<comment type="catalytic activity">
    <reaction evidence="7">
        <text>tRNA(Glu) + L-glutamate + ATP = L-glutamyl-tRNA(Glu) + AMP + diphosphate</text>
        <dbReference type="Rhea" id="RHEA:23540"/>
        <dbReference type="Rhea" id="RHEA-COMP:9663"/>
        <dbReference type="Rhea" id="RHEA-COMP:9680"/>
        <dbReference type="ChEBI" id="CHEBI:29985"/>
        <dbReference type="ChEBI" id="CHEBI:30616"/>
        <dbReference type="ChEBI" id="CHEBI:33019"/>
        <dbReference type="ChEBI" id="CHEBI:78442"/>
        <dbReference type="ChEBI" id="CHEBI:78520"/>
        <dbReference type="ChEBI" id="CHEBI:456215"/>
        <dbReference type="EC" id="6.1.1.17"/>
    </reaction>
</comment>
<evidence type="ECO:0000256" key="3">
    <source>
        <dbReference type="ARBA" id="ARBA00022741"/>
    </source>
</evidence>
<comment type="function">
    <text evidence="7">Catalyzes the attachment of glutamate to tRNA(Glu) in a two-step reaction: glutamate is first activated by ATP to form Glu-AMP and then transferred to the acceptor end of tRNA(Glu).</text>
</comment>
<dbReference type="PANTHER" id="PTHR43311">
    <property type="entry name" value="GLUTAMATE--TRNA LIGASE"/>
    <property type="match status" value="1"/>
</dbReference>
<accession>A0A9W6NN24</accession>
<dbReference type="GO" id="GO:0006424">
    <property type="term" value="P:glutamyl-tRNA aminoacylation"/>
    <property type="evidence" value="ECO:0007669"/>
    <property type="project" value="UniProtKB-UniRule"/>
</dbReference>
<dbReference type="EC" id="6.1.1.17" evidence="7"/>
<dbReference type="Pfam" id="PF00749">
    <property type="entry name" value="tRNA-synt_1c"/>
    <property type="match status" value="1"/>
</dbReference>
<dbReference type="GO" id="GO:0004818">
    <property type="term" value="F:glutamate-tRNA ligase activity"/>
    <property type="evidence" value="ECO:0007669"/>
    <property type="project" value="UniProtKB-UniRule"/>
</dbReference>
<comment type="caution">
    <text evidence="10">The sequence shown here is derived from an EMBL/GenBank/DDBJ whole genome shotgun (WGS) entry which is preliminary data.</text>
</comment>
<evidence type="ECO:0000256" key="7">
    <source>
        <dbReference type="HAMAP-Rule" id="MF_00022"/>
    </source>
</evidence>
<dbReference type="Gene3D" id="3.40.50.620">
    <property type="entry name" value="HUPs"/>
    <property type="match status" value="1"/>
</dbReference>
<keyword evidence="5 7" id="KW-0648">Protein biosynthesis</keyword>
<dbReference type="SUPFAM" id="SSF52374">
    <property type="entry name" value="Nucleotidylyl transferase"/>
    <property type="match status" value="1"/>
</dbReference>
<dbReference type="GO" id="GO:0005829">
    <property type="term" value="C:cytosol"/>
    <property type="evidence" value="ECO:0007669"/>
    <property type="project" value="TreeGrafter"/>
</dbReference>
<protein>
    <recommendedName>
        <fullName evidence="7">Glutamate--tRNA ligase</fullName>
        <ecNumber evidence="7">6.1.1.17</ecNumber>
    </recommendedName>
    <alternativeName>
        <fullName evidence="7">Glutamyl-tRNA synthetase</fullName>
        <shortName evidence="7">GluRS</shortName>
    </alternativeName>
</protein>
<dbReference type="InterPro" id="IPR008925">
    <property type="entry name" value="aa_tRNA-synth_I_cd-bd_sf"/>
</dbReference>
<dbReference type="Gene3D" id="1.10.10.350">
    <property type="match status" value="1"/>
</dbReference>
<proteinExistence type="inferred from homology"/>
<evidence type="ECO:0000313" key="11">
    <source>
        <dbReference type="Proteomes" id="UP001143480"/>
    </source>
</evidence>
<dbReference type="InterPro" id="IPR020751">
    <property type="entry name" value="aa-tRNA-synth_I_codon-bd_sub2"/>
</dbReference>
<comment type="similarity">
    <text evidence="1 7">Belongs to the class-I aminoacyl-tRNA synthetase family. Glutamate--tRNA ligase type 1 subfamily.</text>
</comment>
<dbReference type="GO" id="GO:0005524">
    <property type="term" value="F:ATP binding"/>
    <property type="evidence" value="ECO:0007669"/>
    <property type="project" value="UniProtKB-UniRule"/>
</dbReference>
<dbReference type="FunFam" id="3.40.50.620:FF:000045">
    <property type="entry name" value="Glutamate--tRNA ligase, mitochondrial"/>
    <property type="match status" value="1"/>
</dbReference>
<dbReference type="InterPro" id="IPR033910">
    <property type="entry name" value="GluRS_core"/>
</dbReference>
<dbReference type="PANTHER" id="PTHR43311:SF2">
    <property type="entry name" value="GLUTAMATE--TRNA LIGASE, MITOCHONDRIAL-RELATED"/>
    <property type="match status" value="1"/>
</dbReference>
<dbReference type="Proteomes" id="UP001143480">
    <property type="component" value="Unassembled WGS sequence"/>
</dbReference>
<dbReference type="PRINTS" id="PR00987">
    <property type="entry name" value="TRNASYNTHGLU"/>
</dbReference>
<evidence type="ECO:0000256" key="1">
    <source>
        <dbReference type="ARBA" id="ARBA00007894"/>
    </source>
</evidence>
<evidence type="ECO:0000256" key="5">
    <source>
        <dbReference type="ARBA" id="ARBA00022917"/>
    </source>
</evidence>
<keyword evidence="3 7" id="KW-0547">Nucleotide-binding</keyword>
<comment type="subunit">
    <text evidence="7">Monomer.</text>
</comment>
<dbReference type="GO" id="GO:0000049">
    <property type="term" value="F:tRNA binding"/>
    <property type="evidence" value="ECO:0007669"/>
    <property type="project" value="InterPro"/>
</dbReference>
<dbReference type="PROSITE" id="PS00178">
    <property type="entry name" value="AA_TRNA_LIGASE_I"/>
    <property type="match status" value="1"/>
</dbReference>
<keyword evidence="4 7" id="KW-0067">ATP-binding</keyword>
<dbReference type="InterPro" id="IPR000924">
    <property type="entry name" value="Glu/Gln-tRNA-synth"/>
</dbReference>
<dbReference type="InterPro" id="IPR001412">
    <property type="entry name" value="aa-tRNA-synth_I_CS"/>
</dbReference>
<evidence type="ECO:0000256" key="4">
    <source>
        <dbReference type="ARBA" id="ARBA00022840"/>
    </source>
</evidence>
<evidence type="ECO:0000256" key="2">
    <source>
        <dbReference type="ARBA" id="ARBA00022598"/>
    </source>
</evidence>
<dbReference type="InterPro" id="IPR020058">
    <property type="entry name" value="Glu/Gln-tRNA-synth_Ib_cat-dom"/>
</dbReference>
<dbReference type="InterPro" id="IPR049940">
    <property type="entry name" value="GluQ/Sye"/>
</dbReference>
<dbReference type="GO" id="GO:0008270">
    <property type="term" value="F:zinc ion binding"/>
    <property type="evidence" value="ECO:0007669"/>
    <property type="project" value="InterPro"/>
</dbReference>
<name>A0A9W6NN24_9ACTN</name>
<comment type="caution">
    <text evidence="7">Lacks conserved residue(s) required for the propagation of feature annotation.</text>
</comment>
<dbReference type="NCBIfam" id="TIGR00464">
    <property type="entry name" value="gltX_bact"/>
    <property type="match status" value="1"/>
</dbReference>
<keyword evidence="2 7" id="KW-0436">Ligase</keyword>
<dbReference type="Pfam" id="PF19269">
    <property type="entry name" value="Anticodon_2"/>
    <property type="match status" value="1"/>
</dbReference>
<feature type="short sequence motif" description="'KMSKS' region" evidence="7">
    <location>
        <begin position="253"/>
        <end position="257"/>
    </location>
</feature>
<evidence type="ECO:0000259" key="8">
    <source>
        <dbReference type="Pfam" id="PF00749"/>
    </source>
</evidence>
<dbReference type="AlphaFoldDB" id="A0A9W6NN24"/>
<dbReference type="HAMAP" id="MF_00022">
    <property type="entry name" value="Glu_tRNA_synth_type1"/>
    <property type="match status" value="1"/>
</dbReference>
<evidence type="ECO:0000256" key="6">
    <source>
        <dbReference type="ARBA" id="ARBA00023146"/>
    </source>
</evidence>
<dbReference type="InterPro" id="IPR004527">
    <property type="entry name" value="Glu-tRNA-ligase_bac/mito"/>
</dbReference>
<evidence type="ECO:0000259" key="9">
    <source>
        <dbReference type="Pfam" id="PF19269"/>
    </source>
</evidence>
<dbReference type="RefSeq" id="WP_223104303.1">
    <property type="nucleotide sequence ID" value="NZ_BAAAXA010000001.1"/>
</dbReference>
<dbReference type="EMBL" id="BSFP01000035">
    <property type="protein sequence ID" value="GLL03505.1"/>
    <property type="molecule type" value="Genomic_DNA"/>
</dbReference>
<keyword evidence="11" id="KW-1185">Reference proteome</keyword>
<reference evidence="10" key="2">
    <citation type="submission" date="2023-01" db="EMBL/GenBank/DDBJ databases">
        <authorList>
            <person name="Sun Q."/>
            <person name="Evtushenko L."/>
        </authorList>
    </citation>
    <scope>NUCLEOTIDE SEQUENCE</scope>
    <source>
        <strain evidence="10">VKM Ac-1321</strain>
    </source>
</reference>
<sequence length="482" mass="53986">MSTSEAPVRTRIAPSPTGDPHVGTAYAALFNLAFARKHGGEFILRIEDTDRTRYVEGSEQQVFDTLHWLGFSWDQGPDVGGPAAPYRQSERLPVYREVAERLLADGHAYQCWCSSERLAAMRTRQQQLKIPTGYDRMCYGKTREERAELPGFTDVPVIRMLAPADTKVSFEDLIRGKITPPEPDDQVILKADGFPTYHLAVVVDDNAMGVTHVIRGEEWINSTPKHILLYTWLGWPIPTYAHMPLLRNVDRSKISKRKNPAARLKWFQEEGYLPEALVNFLALMGYSMPEGQEIFTFDEMVESFDFARVNPVGPVFDIDKLNWLNGHYLRALDDEAFLSAAEPFLPAGLTRDDIRSLVVPLRERTKKLIEIPEQLDWLAAESVDIQPADLAKHGLPAPDAATQLETFAKNLEQLDPFDKEQITAALDRVVAESGLNRRRSFMTARLALVGKPVSPPLDDTIVALGAARTVARLRRAAAGIAS</sequence>
<feature type="binding site" evidence="7">
    <location>
        <position position="256"/>
    </location>
    <ligand>
        <name>ATP</name>
        <dbReference type="ChEBI" id="CHEBI:30616"/>
    </ligand>
</feature>